<gene>
    <name evidence="1" type="ORF">SAMN05421594_1644</name>
</gene>
<evidence type="ECO:0000313" key="2">
    <source>
        <dbReference type="Proteomes" id="UP000198769"/>
    </source>
</evidence>
<protein>
    <submittedName>
        <fullName evidence="1">Uncharacterized protein</fullName>
    </submittedName>
</protein>
<dbReference type="EMBL" id="FOVD01000002">
    <property type="protein sequence ID" value="SFN22803.1"/>
    <property type="molecule type" value="Genomic_DNA"/>
</dbReference>
<dbReference type="RefSeq" id="WP_090024031.1">
    <property type="nucleotide sequence ID" value="NZ_FOVD01000002.1"/>
</dbReference>
<dbReference type="AlphaFoldDB" id="A0A1I4XBC6"/>
<dbReference type="Proteomes" id="UP000198769">
    <property type="component" value="Unassembled WGS sequence"/>
</dbReference>
<organism evidence="1 2">
    <name type="scientific">Chryseobacterium oleae</name>
    <dbReference type="NCBI Taxonomy" id="491207"/>
    <lineage>
        <taxon>Bacteria</taxon>
        <taxon>Pseudomonadati</taxon>
        <taxon>Bacteroidota</taxon>
        <taxon>Flavobacteriia</taxon>
        <taxon>Flavobacteriales</taxon>
        <taxon>Weeksellaceae</taxon>
        <taxon>Chryseobacterium group</taxon>
        <taxon>Chryseobacterium</taxon>
    </lineage>
</organism>
<reference evidence="2" key="1">
    <citation type="submission" date="2016-10" db="EMBL/GenBank/DDBJ databases">
        <authorList>
            <person name="Varghese N."/>
            <person name="Submissions S."/>
        </authorList>
    </citation>
    <scope>NUCLEOTIDE SEQUENCE [LARGE SCALE GENOMIC DNA]</scope>
    <source>
        <strain evidence="2">DSM 25575</strain>
    </source>
</reference>
<proteinExistence type="predicted"/>
<name>A0A1I4XBC6_CHROL</name>
<sequence length="147" mass="17072">MKQALFIVMMFYASFISGQKKCTLKLEASTANLQNKGVVELTVTNVGNKKIKINKTFSPYRMQLKMNNYIADVDCFKDCIKKTTKIKPGQIYTYPIAIKETIQYPKLINGRTYKFHLFFDLIDLTNEDCKIYGLKDEEITYTKVNHD</sequence>
<evidence type="ECO:0000313" key="1">
    <source>
        <dbReference type="EMBL" id="SFN22803.1"/>
    </source>
</evidence>
<dbReference type="OrthoDB" id="1269890at2"/>
<keyword evidence="2" id="KW-1185">Reference proteome</keyword>
<accession>A0A1I4XBC6</accession>